<evidence type="ECO:0000313" key="11">
    <source>
        <dbReference type="EMBL" id="KAJ2852524.1"/>
    </source>
</evidence>
<evidence type="ECO:0000256" key="3">
    <source>
        <dbReference type="ARBA" id="ARBA00022741"/>
    </source>
</evidence>
<dbReference type="SMART" id="SM00382">
    <property type="entry name" value="AAA"/>
    <property type="match status" value="1"/>
</dbReference>
<feature type="domain" description="AAA+ ATPase" evidence="10">
    <location>
        <begin position="359"/>
        <end position="480"/>
    </location>
</feature>
<evidence type="ECO:0000256" key="4">
    <source>
        <dbReference type="ARBA" id="ARBA00022840"/>
    </source>
</evidence>
<dbReference type="InterPro" id="IPR053016">
    <property type="entry name" value="CTF18-RFC_complex"/>
</dbReference>
<dbReference type="PANTHER" id="PTHR46765">
    <property type="entry name" value="P-LOOP CONTAINING NUCLEOSIDE TRIPHOSPHATE HYDROLASES SUPERFAMILY PROTEIN"/>
    <property type="match status" value="1"/>
</dbReference>
<feature type="region of interest" description="Disordered" evidence="9">
    <location>
        <begin position="20"/>
        <end position="44"/>
    </location>
</feature>
<evidence type="ECO:0000259" key="10">
    <source>
        <dbReference type="SMART" id="SM00382"/>
    </source>
</evidence>
<keyword evidence="4" id="KW-0067">ATP-binding</keyword>
<dbReference type="InterPro" id="IPR047854">
    <property type="entry name" value="RFC_lid"/>
</dbReference>
<dbReference type="OrthoDB" id="2195431at2759"/>
<evidence type="ECO:0000256" key="9">
    <source>
        <dbReference type="SAM" id="MobiDB-lite"/>
    </source>
</evidence>
<organism evidence="11 12">
    <name type="scientific">Coemansia brasiliensis</name>
    <dbReference type="NCBI Taxonomy" id="2650707"/>
    <lineage>
        <taxon>Eukaryota</taxon>
        <taxon>Fungi</taxon>
        <taxon>Fungi incertae sedis</taxon>
        <taxon>Zoopagomycota</taxon>
        <taxon>Kickxellomycotina</taxon>
        <taxon>Kickxellomycetes</taxon>
        <taxon>Kickxellales</taxon>
        <taxon>Kickxellaceae</taxon>
        <taxon>Coemansia</taxon>
    </lineage>
</organism>
<dbReference type="Pfam" id="PF00004">
    <property type="entry name" value="AAA"/>
    <property type="match status" value="1"/>
</dbReference>
<comment type="subcellular location">
    <subcellularLocation>
        <location evidence="1">Nucleus</location>
    </subcellularLocation>
</comment>
<dbReference type="Gene3D" id="3.40.50.300">
    <property type="entry name" value="P-loop containing nucleotide triphosphate hydrolases"/>
    <property type="match status" value="1"/>
</dbReference>
<dbReference type="Proteomes" id="UP001139887">
    <property type="component" value="Unassembled WGS sequence"/>
</dbReference>
<dbReference type="GO" id="GO:0005634">
    <property type="term" value="C:nucleus"/>
    <property type="evidence" value="ECO:0007669"/>
    <property type="project" value="UniProtKB-SubCell"/>
</dbReference>
<name>A0A9W8IBA4_9FUNG</name>
<evidence type="ECO:0000256" key="5">
    <source>
        <dbReference type="ARBA" id="ARBA00023125"/>
    </source>
</evidence>
<dbReference type="GO" id="GO:0016887">
    <property type="term" value="F:ATP hydrolysis activity"/>
    <property type="evidence" value="ECO:0007669"/>
    <property type="project" value="InterPro"/>
</dbReference>
<evidence type="ECO:0000256" key="8">
    <source>
        <dbReference type="ARBA" id="ARBA00043975"/>
    </source>
</evidence>
<evidence type="ECO:0000256" key="2">
    <source>
        <dbReference type="ARBA" id="ARBA00022705"/>
    </source>
</evidence>
<feature type="region of interest" description="Disordered" evidence="9">
    <location>
        <begin position="187"/>
        <end position="218"/>
    </location>
</feature>
<keyword evidence="7" id="KW-0131">Cell cycle</keyword>
<keyword evidence="2" id="KW-0235">DNA replication</keyword>
<accession>A0A9W8IBA4</accession>
<dbReference type="InterPro" id="IPR003959">
    <property type="entry name" value="ATPase_AAA_core"/>
</dbReference>
<comment type="similarity">
    <text evidence="8">Belongs to the activator 1 small subunits family. CTF18 subfamily.</text>
</comment>
<protein>
    <submittedName>
        <fullName evidence="11">Chromosome transmission fidelity protein 18</fullName>
    </submittedName>
</protein>
<keyword evidence="6" id="KW-0539">Nucleus</keyword>
<dbReference type="CDD" id="cd18140">
    <property type="entry name" value="HLD_clamp_RFC"/>
    <property type="match status" value="1"/>
</dbReference>
<dbReference type="GO" id="GO:0006260">
    <property type="term" value="P:DNA replication"/>
    <property type="evidence" value="ECO:0007669"/>
    <property type="project" value="UniProtKB-KW"/>
</dbReference>
<dbReference type="GO" id="GO:0003677">
    <property type="term" value="F:DNA binding"/>
    <property type="evidence" value="ECO:0007669"/>
    <property type="project" value="UniProtKB-KW"/>
</dbReference>
<keyword evidence="12" id="KW-1185">Reference proteome</keyword>
<keyword evidence="3" id="KW-0547">Nucleotide-binding</keyword>
<comment type="caution">
    <text evidence="11">The sequence shown here is derived from an EMBL/GenBank/DDBJ whole genome shotgun (WGS) entry which is preliminary data.</text>
</comment>
<dbReference type="Gene3D" id="1.10.8.60">
    <property type="match status" value="1"/>
</dbReference>
<evidence type="ECO:0000256" key="1">
    <source>
        <dbReference type="ARBA" id="ARBA00004123"/>
    </source>
</evidence>
<evidence type="ECO:0000256" key="7">
    <source>
        <dbReference type="ARBA" id="ARBA00023306"/>
    </source>
</evidence>
<dbReference type="InterPro" id="IPR027417">
    <property type="entry name" value="P-loop_NTPase"/>
</dbReference>
<proteinExistence type="inferred from homology"/>
<keyword evidence="5" id="KW-0238">DNA-binding</keyword>
<dbReference type="AlphaFoldDB" id="A0A9W8IBA4"/>
<dbReference type="InterPro" id="IPR003593">
    <property type="entry name" value="AAA+_ATPase"/>
</dbReference>
<sequence>MPSDETDKLLFETLGSSLLASTSAKQEANTASNDEKMDTDDIFADEPAHGLTLLPTAEYSDDSMSEDEGIFSSLNSLLPSTRDEEKEQQLGRFRDMRVVSDVETGEARLERSEGDGQLSLADKEDAVNQGRMIANLTKLRSIRERKRDVNMLSLSKIAEVDAAERFNVYQQAIQRQAQLDAAAELNKRHKADHTPSDNTTKDIAIPDQTAGSSSKAADTAETKVMYELPPARGEFITARNSNGKARYFGILNAAQMEARMNRMASTDGERAGTTTINSIVSKIESTLDANMEVTVQSNSSQGSGDNELWVDKYRARAFVDLVSDERTNRAVLQWLKAWDWCVFGRPGSGDTRDQWHRPQQRVLLLSGPPGLGKTTLAHVAARHAGYDVVEINASDDRTAAKVRERVTGVTQAHAVRGRPQMLVVDEIDGAANSDFVALLAKGARAQRRPIICICNNAYAAVLRPLRQSALCLTVAAPPAARLAQRLADVCTHERVAADQWALLELARSSEGDMRASLNALQLASRRCHRIDTDALRDGSAKDVQRPLFSVWAMLFTRPDTTSRAFAQSALGKRGPGAARGYAAQLLQCVRAAGETDRLMQGCFENYLRMDFRDLTHTRVTKLCTDWLEFDDSIDAACRRNPALLDTIGDYRHYALLAIHRTCSTPLGLSRAEFAYPHSEFDAFQARTAAQAVLLSLARAPRCLRSLTTASHVAQHLLHPLLLILSPQLITSNRHLLRGAEEDRLLRLVHIMDAWRLSLVQERDMTGQLIFRLEPPIDRLYAFGSRRPQQPILPMRYPVRQLIAQEIEHVRRARYAIDIEDANSRESAARKHIDRLRTDQLPQVHASASSATKKARDFFGRVITKPANNKASSESENTSSSQPANNRVWFHFFEGFSNAVRKPTQMSEIL</sequence>
<reference evidence="11" key="1">
    <citation type="submission" date="2022-07" db="EMBL/GenBank/DDBJ databases">
        <title>Phylogenomic reconstructions and comparative analyses of Kickxellomycotina fungi.</title>
        <authorList>
            <person name="Reynolds N.K."/>
            <person name="Stajich J.E."/>
            <person name="Barry K."/>
            <person name="Grigoriev I.V."/>
            <person name="Crous P."/>
            <person name="Smith M.E."/>
        </authorList>
    </citation>
    <scope>NUCLEOTIDE SEQUENCE</scope>
    <source>
        <strain evidence="11">NRRL 1566</strain>
    </source>
</reference>
<dbReference type="GO" id="GO:0005524">
    <property type="term" value="F:ATP binding"/>
    <property type="evidence" value="ECO:0007669"/>
    <property type="project" value="UniProtKB-KW"/>
</dbReference>
<evidence type="ECO:0000313" key="12">
    <source>
        <dbReference type="Proteomes" id="UP001139887"/>
    </source>
</evidence>
<dbReference type="SUPFAM" id="SSF52540">
    <property type="entry name" value="P-loop containing nucleoside triphosphate hydrolases"/>
    <property type="match status" value="1"/>
</dbReference>
<dbReference type="PANTHER" id="PTHR46765:SF1">
    <property type="entry name" value="P-LOOP CONTAINING NUCLEOSIDE TRIPHOSPHATE HYDROLASES SUPERFAMILY PROTEIN"/>
    <property type="match status" value="1"/>
</dbReference>
<gene>
    <name evidence="11" type="primary">ctf18</name>
    <name evidence="11" type="ORF">IWW36_000152</name>
</gene>
<evidence type="ECO:0000256" key="6">
    <source>
        <dbReference type="ARBA" id="ARBA00023242"/>
    </source>
</evidence>
<dbReference type="EMBL" id="JANBUW010000002">
    <property type="protein sequence ID" value="KAJ2852524.1"/>
    <property type="molecule type" value="Genomic_DNA"/>
</dbReference>
<dbReference type="CDD" id="cd00009">
    <property type="entry name" value="AAA"/>
    <property type="match status" value="1"/>
</dbReference>